<comment type="caution">
    <text evidence="22">The sequence shown here is derived from an EMBL/GenBank/DDBJ whole genome shotgun (WGS) entry which is preliminary data.</text>
</comment>
<dbReference type="Gene3D" id="3.30.990.10">
    <property type="entry name" value="Formiminotransferase, N-terminal subdomain"/>
    <property type="match status" value="1"/>
</dbReference>
<protein>
    <recommendedName>
        <fullName evidence="8">Formimidoyltransferase-cyclodeaminase</fullName>
        <ecNumber evidence="6">2.1.2.5</ecNumber>
        <ecNumber evidence="7">4.3.1.4</ecNumber>
    </recommendedName>
    <alternativeName>
        <fullName evidence="19">Formiminotransferase-cyclodeaminase</fullName>
    </alternativeName>
</protein>
<evidence type="ECO:0000256" key="13">
    <source>
        <dbReference type="ARBA" id="ARBA00023034"/>
    </source>
</evidence>
<evidence type="ECO:0000259" key="21">
    <source>
        <dbReference type="SMART" id="SM01222"/>
    </source>
</evidence>
<evidence type="ECO:0000256" key="16">
    <source>
        <dbReference type="ARBA" id="ARBA00023268"/>
    </source>
</evidence>
<comment type="function">
    <text evidence="17">Folate-dependent enzyme, that displays both transferase and deaminase activity. Serves to channel one-carbon units from formiminoglutamate to the folate pool.</text>
</comment>
<accession>A0ABQ6M5X9</accession>
<dbReference type="PANTHER" id="PTHR12234">
    <property type="entry name" value="FORMIMINOTRANSFERASE-CYCLODEAMINASE"/>
    <property type="match status" value="1"/>
</dbReference>
<dbReference type="EC" id="2.1.2.5" evidence="6"/>
<evidence type="ECO:0000256" key="18">
    <source>
        <dbReference type="ARBA" id="ARBA00025915"/>
    </source>
</evidence>
<keyword evidence="16" id="KW-0511">Multifunctional enzyme</keyword>
<feature type="domain" description="Formiminotransferase N-terminal subdomain" evidence="21">
    <location>
        <begin position="3"/>
        <end position="180"/>
    </location>
</feature>
<evidence type="ECO:0000256" key="12">
    <source>
        <dbReference type="ARBA" id="ARBA00022954"/>
    </source>
</evidence>
<keyword evidence="9" id="KW-0963">Cytoplasm</keyword>
<evidence type="ECO:0000256" key="3">
    <source>
        <dbReference type="ARBA" id="ARBA00005082"/>
    </source>
</evidence>
<comment type="similarity">
    <text evidence="5">In the C-terminal section; belongs to the cyclodeaminase/cyclohydrolase family.</text>
</comment>
<dbReference type="InterPro" id="IPR051623">
    <property type="entry name" value="FTCD"/>
</dbReference>
<name>A0ABQ6M5X9_9STRA</name>
<dbReference type="NCBIfam" id="TIGR02024">
    <property type="entry name" value="FtcD"/>
    <property type="match status" value="1"/>
</dbReference>
<evidence type="ECO:0000256" key="15">
    <source>
        <dbReference type="ARBA" id="ARBA00023239"/>
    </source>
</evidence>
<proteinExistence type="inferred from homology"/>
<evidence type="ECO:0000256" key="6">
    <source>
        <dbReference type="ARBA" id="ARBA00012252"/>
    </source>
</evidence>
<dbReference type="Proteomes" id="UP001165060">
    <property type="component" value="Unassembled WGS sequence"/>
</dbReference>
<gene>
    <name evidence="22" type="ORF">TeGR_g1505</name>
</gene>
<keyword evidence="14" id="KW-0206">Cytoskeleton</keyword>
<dbReference type="PANTHER" id="PTHR12234:SF0">
    <property type="entry name" value="FORMIMIDOYLTRANSFERASE-CYCLODEAMINASE"/>
    <property type="match status" value="1"/>
</dbReference>
<evidence type="ECO:0000256" key="11">
    <source>
        <dbReference type="ARBA" id="ARBA00022808"/>
    </source>
</evidence>
<sequence length="541" mass="59230">MDTLVECVPNFSTCDATVIAAISEAIKASPGVSLLDVDPGTSTNRTVVTFVGTVDTIIPGALAAAKAAMPLIDMSTHKGEHPRFGAMDVCPFVPVRNVTMEDCADLAREMGKRLAEQNKVPVYLYGAAGTSEDRRRLPDIRQKALGEYEGIGANIANFPPDFGPAELVPSWGATAVGARKFLIAYNINLLGTKEQAMHIAFNVREKGRGGGDVPRPGRFKEVAGIGWFVDEYNMSQISVNCTDYEVTNIHTVYESCKDDAIRLGLAVVGSELVGLVPLACFMDIAAYYMERDNLFLPDERQRVALVVDRLGLNSVKHFDPDQMIIDYKCKVKDPPLMSMTVKEFVGILGARTSAPGGGSASALVAAMGSGLGSMMGWMTYGNVKFRDLDAEMRRAIGPLCAATDRLLYRIDADTDAFGDYMTAIRMPKGTEEEKKVREEAMQDGLKVAIDVPLETMKIADTCWDWMVELATVGNINCKSDLQVGARCLEVGIWGCWKNVEINMKDITDAAYIERVSKEAKELWERADLKSKQVLELMDKRD</sequence>
<organism evidence="22 23">
    <name type="scientific">Tetraparma gracilis</name>
    <dbReference type="NCBI Taxonomy" id="2962635"/>
    <lineage>
        <taxon>Eukaryota</taxon>
        <taxon>Sar</taxon>
        <taxon>Stramenopiles</taxon>
        <taxon>Ochrophyta</taxon>
        <taxon>Bolidophyceae</taxon>
        <taxon>Parmales</taxon>
        <taxon>Triparmaceae</taxon>
        <taxon>Tetraparma</taxon>
    </lineage>
</organism>
<evidence type="ECO:0000256" key="19">
    <source>
        <dbReference type="ARBA" id="ARBA00030029"/>
    </source>
</evidence>
<evidence type="ECO:0000256" key="5">
    <source>
        <dbReference type="ARBA" id="ARBA00010825"/>
    </source>
</evidence>
<dbReference type="InterPro" id="IPR022384">
    <property type="entry name" value="FormiminoTrfase_cat_dom_sf"/>
</dbReference>
<dbReference type="SMART" id="SM01222">
    <property type="entry name" value="FTCD_N"/>
    <property type="match status" value="1"/>
</dbReference>
<dbReference type="InterPro" id="IPR013802">
    <property type="entry name" value="Formiminotransferase_C"/>
</dbReference>
<keyword evidence="15" id="KW-0456">Lyase</keyword>
<comment type="subunit">
    <text evidence="18">Homooctamer, including four polyglutamate binding sites. The subunits are arranged as a tetramer of dimers, and form a planar ring-shaped structure.</text>
</comment>
<evidence type="ECO:0000256" key="8">
    <source>
        <dbReference type="ARBA" id="ARBA00017787"/>
    </source>
</evidence>
<comment type="pathway">
    <text evidence="3">Amino-acid degradation; L-histidine degradation into L-glutamate; L-glutamate from N-formimidoyl-L-glutamate (transferase route): step 1/1.</text>
</comment>
<keyword evidence="11" id="KW-0369">Histidine metabolism</keyword>
<dbReference type="EMBL" id="BRYB01002473">
    <property type="protein sequence ID" value="GMI20122.1"/>
    <property type="molecule type" value="Genomic_DNA"/>
</dbReference>
<comment type="similarity">
    <text evidence="4">In the N-terminal section; belongs to the formiminotransferase family.</text>
</comment>
<keyword evidence="10" id="KW-0808">Transferase</keyword>
<keyword evidence="23" id="KW-1185">Reference proteome</keyword>
<evidence type="ECO:0000256" key="17">
    <source>
        <dbReference type="ARBA" id="ARBA00025506"/>
    </source>
</evidence>
<comment type="subcellular location">
    <subcellularLocation>
        <location evidence="1">Cytoplasm</location>
        <location evidence="1">Cytoskeleton</location>
        <location evidence="1">Microtubule organizing center</location>
        <location evidence="1">Centrosome</location>
        <location evidence="1">Centriole</location>
    </subcellularLocation>
    <subcellularLocation>
        <location evidence="2">Golgi apparatus</location>
    </subcellularLocation>
</comment>
<dbReference type="InterPro" id="IPR007044">
    <property type="entry name" value="Cyclodeamin/CycHdrlase"/>
</dbReference>
<dbReference type="Pfam" id="PF02971">
    <property type="entry name" value="FTCD"/>
    <property type="match status" value="1"/>
</dbReference>
<dbReference type="Gene3D" id="3.30.70.670">
    <property type="entry name" value="Formiminotransferase, C-terminal subdomain"/>
    <property type="match status" value="1"/>
</dbReference>
<dbReference type="Gene3D" id="1.20.120.680">
    <property type="entry name" value="Formiminotetrahydrofolate cyclodeaminase monomer, up-and-down helical bundle"/>
    <property type="match status" value="1"/>
</dbReference>
<evidence type="ECO:0000259" key="20">
    <source>
        <dbReference type="SMART" id="SM01221"/>
    </source>
</evidence>
<dbReference type="SUPFAM" id="SSF101262">
    <property type="entry name" value="Methenyltetrahydrofolate cyclohydrolase-like"/>
    <property type="match status" value="1"/>
</dbReference>
<reference evidence="22 23" key="1">
    <citation type="journal article" date="2023" name="Commun. Biol.">
        <title>Genome analysis of Parmales, the sister group of diatoms, reveals the evolutionary specialization of diatoms from phago-mixotrophs to photoautotrophs.</title>
        <authorList>
            <person name="Ban H."/>
            <person name="Sato S."/>
            <person name="Yoshikawa S."/>
            <person name="Yamada K."/>
            <person name="Nakamura Y."/>
            <person name="Ichinomiya M."/>
            <person name="Sato N."/>
            <person name="Blanc-Mathieu R."/>
            <person name="Endo H."/>
            <person name="Kuwata A."/>
            <person name="Ogata H."/>
        </authorList>
    </citation>
    <scope>NUCLEOTIDE SEQUENCE [LARGE SCALE GENOMIC DNA]</scope>
</reference>
<dbReference type="SUPFAM" id="SSF55116">
    <property type="entry name" value="Formiminotransferase domain of formiminotransferase-cyclodeaminase"/>
    <property type="match status" value="2"/>
</dbReference>
<evidence type="ECO:0000256" key="10">
    <source>
        <dbReference type="ARBA" id="ARBA00022679"/>
    </source>
</evidence>
<evidence type="ECO:0000256" key="1">
    <source>
        <dbReference type="ARBA" id="ARBA00004114"/>
    </source>
</evidence>
<evidence type="ECO:0000256" key="7">
    <source>
        <dbReference type="ARBA" id="ARBA00012998"/>
    </source>
</evidence>
<evidence type="ECO:0000256" key="4">
    <source>
        <dbReference type="ARBA" id="ARBA00008297"/>
    </source>
</evidence>
<dbReference type="EC" id="4.3.1.4" evidence="7"/>
<dbReference type="Pfam" id="PF04961">
    <property type="entry name" value="FTCD_C"/>
    <property type="match status" value="1"/>
</dbReference>
<evidence type="ECO:0000256" key="14">
    <source>
        <dbReference type="ARBA" id="ARBA00023212"/>
    </source>
</evidence>
<dbReference type="InterPro" id="IPR037070">
    <property type="entry name" value="Formiminotransferase_C_sf"/>
</dbReference>
<dbReference type="SMART" id="SM01221">
    <property type="entry name" value="FTCD"/>
    <property type="match status" value="1"/>
</dbReference>
<dbReference type="InterPro" id="IPR037064">
    <property type="entry name" value="Formiminotransferase_N_sf"/>
</dbReference>
<feature type="domain" description="Formiminotransferase C-terminal subdomain" evidence="20">
    <location>
        <begin position="181"/>
        <end position="328"/>
    </location>
</feature>
<keyword evidence="13" id="KW-0333">Golgi apparatus</keyword>
<dbReference type="InterPro" id="IPR012886">
    <property type="entry name" value="Formiminotransferase_N"/>
</dbReference>
<dbReference type="InterPro" id="IPR004227">
    <property type="entry name" value="Formiminotransferase_cat"/>
</dbReference>
<evidence type="ECO:0000256" key="9">
    <source>
        <dbReference type="ARBA" id="ARBA00022490"/>
    </source>
</evidence>
<keyword evidence="12" id="KW-0290">Folate-binding</keyword>
<evidence type="ECO:0000313" key="23">
    <source>
        <dbReference type="Proteomes" id="UP001165060"/>
    </source>
</evidence>
<dbReference type="Pfam" id="PF07837">
    <property type="entry name" value="FTCD_N"/>
    <property type="match status" value="1"/>
</dbReference>
<evidence type="ECO:0000313" key="22">
    <source>
        <dbReference type="EMBL" id="GMI20122.1"/>
    </source>
</evidence>
<dbReference type="InterPro" id="IPR036178">
    <property type="entry name" value="Formintransfe-cycloase-like_sf"/>
</dbReference>
<evidence type="ECO:0000256" key="2">
    <source>
        <dbReference type="ARBA" id="ARBA00004555"/>
    </source>
</evidence>